<dbReference type="GO" id="GO:0003700">
    <property type="term" value="F:DNA-binding transcription factor activity"/>
    <property type="evidence" value="ECO:0007669"/>
    <property type="project" value="InterPro"/>
</dbReference>
<evidence type="ECO:0000256" key="3">
    <source>
        <dbReference type="ARBA" id="ARBA00023163"/>
    </source>
</evidence>
<keyword evidence="6" id="KW-1185">Reference proteome</keyword>
<reference evidence="6" key="1">
    <citation type="submission" date="2017-06" db="EMBL/GenBank/DDBJ databases">
        <authorList>
            <person name="Varghese N."/>
            <person name="Submissions S."/>
        </authorList>
    </citation>
    <scope>NUCLEOTIDE SEQUENCE [LARGE SCALE GENOMIC DNA]</scope>
    <source>
        <strain evidence="6">JCM 23211</strain>
    </source>
</reference>
<dbReference type="PANTHER" id="PTHR43537:SF45">
    <property type="entry name" value="GNTR FAMILY REGULATORY PROTEIN"/>
    <property type="match status" value="1"/>
</dbReference>
<keyword evidence="1" id="KW-0805">Transcription regulation</keyword>
<dbReference type="OrthoDB" id="8680240at2"/>
<gene>
    <name evidence="5" type="ORF">SAMN05421642_1318</name>
</gene>
<dbReference type="EMBL" id="FZOW01000031">
    <property type="protein sequence ID" value="SNT50752.1"/>
    <property type="molecule type" value="Genomic_DNA"/>
</dbReference>
<keyword evidence="3" id="KW-0804">Transcription</keyword>
<dbReference type="SUPFAM" id="SSF48008">
    <property type="entry name" value="GntR ligand-binding domain-like"/>
    <property type="match status" value="1"/>
</dbReference>
<dbReference type="Pfam" id="PF00392">
    <property type="entry name" value="GntR"/>
    <property type="match status" value="1"/>
</dbReference>
<dbReference type="InterPro" id="IPR011711">
    <property type="entry name" value="GntR_C"/>
</dbReference>
<dbReference type="PROSITE" id="PS50949">
    <property type="entry name" value="HTH_GNTR"/>
    <property type="match status" value="1"/>
</dbReference>
<feature type="domain" description="HTH gntR-type" evidence="4">
    <location>
        <begin position="13"/>
        <end position="80"/>
    </location>
</feature>
<dbReference type="SMART" id="SM00345">
    <property type="entry name" value="HTH_GNTR"/>
    <property type="match status" value="1"/>
</dbReference>
<dbReference type="SUPFAM" id="SSF46785">
    <property type="entry name" value="Winged helix' DNA-binding domain"/>
    <property type="match status" value="1"/>
</dbReference>
<dbReference type="GO" id="GO:0003677">
    <property type="term" value="F:DNA binding"/>
    <property type="evidence" value="ECO:0007669"/>
    <property type="project" value="UniProtKB-KW"/>
</dbReference>
<dbReference type="InterPro" id="IPR036388">
    <property type="entry name" value="WH-like_DNA-bd_sf"/>
</dbReference>
<dbReference type="SMART" id="SM00895">
    <property type="entry name" value="FCD"/>
    <property type="match status" value="1"/>
</dbReference>
<dbReference type="Gene3D" id="1.10.10.10">
    <property type="entry name" value="Winged helix-like DNA-binding domain superfamily/Winged helix DNA-binding domain"/>
    <property type="match status" value="1"/>
</dbReference>
<accession>A0A239N8E1</accession>
<sequence length="220" mass="24212">MTDLTDDTSLRRFSLRDQALSVIRKQVVTGDIVPGEIYSAAAIASSLGVSNSPVREAMLTLVNQGVMEAVRNRGFRLIPLSEKDRSDIYDLRIMLEVPAMGRLAANRTKIDPKFSELATDTVVCAVNGDMVQYLDSDRQFHLGLLALLGNSRLVEIVGDLRDRTRLVNVQALSKEGSLEKSAREHHTLLDALIAGDGARAEEVMRKHLHHIPGDWNAAGE</sequence>
<keyword evidence="2 5" id="KW-0238">DNA-binding</keyword>
<evidence type="ECO:0000313" key="6">
    <source>
        <dbReference type="Proteomes" id="UP000198327"/>
    </source>
</evidence>
<dbReference type="PANTHER" id="PTHR43537">
    <property type="entry name" value="TRANSCRIPTIONAL REGULATOR, GNTR FAMILY"/>
    <property type="match status" value="1"/>
</dbReference>
<dbReference type="InterPro" id="IPR036390">
    <property type="entry name" value="WH_DNA-bd_sf"/>
</dbReference>
<dbReference type="AlphaFoldDB" id="A0A239N8E1"/>
<organism evidence="5 6">
    <name type="scientific">Rhodococcoides kyotonense</name>
    <dbReference type="NCBI Taxonomy" id="398843"/>
    <lineage>
        <taxon>Bacteria</taxon>
        <taxon>Bacillati</taxon>
        <taxon>Actinomycetota</taxon>
        <taxon>Actinomycetes</taxon>
        <taxon>Mycobacteriales</taxon>
        <taxon>Nocardiaceae</taxon>
        <taxon>Rhodococcoides</taxon>
    </lineage>
</organism>
<evidence type="ECO:0000313" key="5">
    <source>
        <dbReference type="EMBL" id="SNT50752.1"/>
    </source>
</evidence>
<dbReference type="InterPro" id="IPR008920">
    <property type="entry name" value="TF_FadR/GntR_C"/>
</dbReference>
<proteinExistence type="predicted"/>
<evidence type="ECO:0000256" key="2">
    <source>
        <dbReference type="ARBA" id="ARBA00023125"/>
    </source>
</evidence>
<dbReference type="Pfam" id="PF07729">
    <property type="entry name" value="FCD"/>
    <property type="match status" value="1"/>
</dbReference>
<protein>
    <submittedName>
        <fullName evidence="5">DNA-binding transcriptional regulator, GntR family</fullName>
    </submittedName>
</protein>
<dbReference type="InterPro" id="IPR000524">
    <property type="entry name" value="Tscrpt_reg_HTH_GntR"/>
</dbReference>
<evidence type="ECO:0000259" key="4">
    <source>
        <dbReference type="PROSITE" id="PS50949"/>
    </source>
</evidence>
<dbReference type="Proteomes" id="UP000198327">
    <property type="component" value="Unassembled WGS sequence"/>
</dbReference>
<dbReference type="RefSeq" id="WP_089252576.1">
    <property type="nucleotide sequence ID" value="NZ_FZOW01000031.1"/>
</dbReference>
<name>A0A239N8E1_9NOCA</name>
<dbReference type="Gene3D" id="1.20.120.530">
    <property type="entry name" value="GntR ligand-binding domain-like"/>
    <property type="match status" value="1"/>
</dbReference>
<evidence type="ECO:0000256" key="1">
    <source>
        <dbReference type="ARBA" id="ARBA00023015"/>
    </source>
</evidence>